<dbReference type="GO" id="GO:0016887">
    <property type="term" value="F:ATP hydrolysis activity"/>
    <property type="evidence" value="ECO:0007669"/>
    <property type="project" value="InterPro"/>
</dbReference>
<name>A0A2W5WQZ2_9MICO</name>
<dbReference type="GO" id="GO:0140359">
    <property type="term" value="F:ABC-type transporter activity"/>
    <property type="evidence" value="ECO:0007669"/>
    <property type="project" value="InterPro"/>
</dbReference>
<dbReference type="InterPro" id="IPR036640">
    <property type="entry name" value="ABC1_TM_sf"/>
</dbReference>
<dbReference type="InterPro" id="IPR027417">
    <property type="entry name" value="P-loop_NTPase"/>
</dbReference>
<dbReference type="Gene3D" id="1.20.1560.10">
    <property type="entry name" value="ABC transporter type 1, transmembrane domain"/>
    <property type="match status" value="1"/>
</dbReference>
<feature type="transmembrane region" description="Helical" evidence="7">
    <location>
        <begin position="154"/>
        <end position="175"/>
    </location>
</feature>
<proteinExistence type="predicted"/>
<keyword evidence="2 7" id="KW-0812">Transmembrane</keyword>
<feature type="transmembrane region" description="Helical" evidence="7">
    <location>
        <begin position="130"/>
        <end position="148"/>
    </location>
</feature>
<dbReference type="InterPro" id="IPR003593">
    <property type="entry name" value="AAA+_ATPase"/>
</dbReference>
<dbReference type="Proteomes" id="UP000248783">
    <property type="component" value="Unassembled WGS sequence"/>
</dbReference>
<reference evidence="10 11" key="1">
    <citation type="submission" date="2018-06" db="EMBL/GenBank/DDBJ databases">
        <title>Whole genome sequencing of a novel hydrocarbon degrading bacterial strain, PW21 isolated from oil contaminated produced water sample.</title>
        <authorList>
            <person name="Nagkirti P."/>
            <person name="Shaikh A."/>
            <person name="Gowdaman V."/>
            <person name="Engineer A.E."/>
            <person name="Dagar S."/>
            <person name="Dhakephalkar P.K."/>
        </authorList>
    </citation>
    <scope>NUCLEOTIDE SEQUENCE [LARGE SCALE GENOMIC DNA]</scope>
    <source>
        <strain evidence="10 11">PW21</strain>
    </source>
</reference>
<feature type="transmembrane region" description="Helical" evidence="7">
    <location>
        <begin position="21"/>
        <end position="47"/>
    </location>
</feature>
<protein>
    <submittedName>
        <fullName evidence="10">ABC transporter ATP-binding protein</fullName>
    </submittedName>
</protein>
<dbReference type="Pfam" id="PF00005">
    <property type="entry name" value="ABC_tran"/>
    <property type="match status" value="1"/>
</dbReference>
<evidence type="ECO:0000313" key="10">
    <source>
        <dbReference type="EMBL" id="PZR53737.1"/>
    </source>
</evidence>
<evidence type="ECO:0000259" key="9">
    <source>
        <dbReference type="PROSITE" id="PS50929"/>
    </source>
</evidence>
<dbReference type="SUPFAM" id="SSF52540">
    <property type="entry name" value="P-loop containing nucleoside triphosphate hydrolases"/>
    <property type="match status" value="1"/>
</dbReference>
<organism evidence="10 11">
    <name type="scientific">Xylanimonas oleitrophica</name>
    <dbReference type="NCBI Taxonomy" id="2607479"/>
    <lineage>
        <taxon>Bacteria</taxon>
        <taxon>Bacillati</taxon>
        <taxon>Actinomycetota</taxon>
        <taxon>Actinomycetes</taxon>
        <taxon>Micrococcales</taxon>
        <taxon>Promicromonosporaceae</taxon>
        <taxon>Xylanimonas</taxon>
    </lineage>
</organism>
<dbReference type="Gene3D" id="3.40.50.300">
    <property type="entry name" value="P-loop containing nucleotide triphosphate hydrolases"/>
    <property type="match status" value="1"/>
</dbReference>
<feature type="domain" description="ABC transmembrane type-1" evidence="9">
    <location>
        <begin position="24"/>
        <end position="299"/>
    </location>
</feature>
<dbReference type="PROSITE" id="PS50929">
    <property type="entry name" value="ABC_TM1F"/>
    <property type="match status" value="1"/>
</dbReference>
<dbReference type="RefSeq" id="WP_111250404.1">
    <property type="nucleotide sequence ID" value="NZ_QKWH01000003.1"/>
</dbReference>
<dbReference type="PROSITE" id="PS50893">
    <property type="entry name" value="ABC_TRANSPORTER_2"/>
    <property type="match status" value="1"/>
</dbReference>
<keyword evidence="5 7" id="KW-1133">Transmembrane helix</keyword>
<keyword evidence="3" id="KW-0547">Nucleotide-binding</keyword>
<dbReference type="PROSITE" id="PS00211">
    <property type="entry name" value="ABC_TRANSPORTER_1"/>
    <property type="match status" value="1"/>
</dbReference>
<evidence type="ECO:0000256" key="6">
    <source>
        <dbReference type="ARBA" id="ARBA00023136"/>
    </source>
</evidence>
<feature type="transmembrane region" description="Helical" evidence="7">
    <location>
        <begin position="272"/>
        <end position="292"/>
    </location>
</feature>
<dbReference type="PANTHER" id="PTHR24221">
    <property type="entry name" value="ATP-BINDING CASSETTE SUB-FAMILY B"/>
    <property type="match status" value="1"/>
</dbReference>
<comment type="subcellular location">
    <subcellularLocation>
        <location evidence="1">Cell membrane</location>
        <topology evidence="1">Multi-pass membrane protein</topology>
    </subcellularLocation>
</comment>
<feature type="transmembrane region" description="Helical" evidence="7">
    <location>
        <begin position="59"/>
        <end position="77"/>
    </location>
</feature>
<evidence type="ECO:0000256" key="5">
    <source>
        <dbReference type="ARBA" id="ARBA00022989"/>
    </source>
</evidence>
<dbReference type="EMBL" id="QKWH01000003">
    <property type="protein sequence ID" value="PZR53737.1"/>
    <property type="molecule type" value="Genomic_DNA"/>
</dbReference>
<evidence type="ECO:0000256" key="7">
    <source>
        <dbReference type="SAM" id="Phobius"/>
    </source>
</evidence>
<dbReference type="Pfam" id="PF00664">
    <property type="entry name" value="ABC_membrane"/>
    <property type="match status" value="1"/>
</dbReference>
<dbReference type="GO" id="GO:0034040">
    <property type="term" value="F:ATPase-coupled lipid transmembrane transporter activity"/>
    <property type="evidence" value="ECO:0007669"/>
    <property type="project" value="TreeGrafter"/>
</dbReference>
<dbReference type="InterPro" id="IPR003439">
    <property type="entry name" value="ABC_transporter-like_ATP-bd"/>
</dbReference>
<accession>A0A2W5WQZ2</accession>
<dbReference type="SUPFAM" id="SSF90123">
    <property type="entry name" value="ABC transporter transmembrane region"/>
    <property type="match status" value="1"/>
</dbReference>
<dbReference type="InterPro" id="IPR039421">
    <property type="entry name" value="Type_1_exporter"/>
</dbReference>
<comment type="caution">
    <text evidence="10">The sequence shown here is derived from an EMBL/GenBank/DDBJ whole genome shotgun (WGS) entry which is preliminary data.</text>
</comment>
<keyword evidence="11" id="KW-1185">Reference proteome</keyword>
<dbReference type="PANTHER" id="PTHR24221:SF654">
    <property type="entry name" value="ATP-BINDING CASSETTE SUB-FAMILY B MEMBER 6"/>
    <property type="match status" value="1"/>
</dbReference>
<keyword evidence="6 7" id="KW-0472">Membrane</keyword>
<dbReference type="InterPro" id="IPR011527">
    <property type="entry name" value="ABC1_TM_dom"/>
</dbReference>
<dbReference type="InterPro" id="IPR017871">
    <property type="entry name" value="ABC_transporter-like_CS"/>
</dbReference>
<dbReference type="SMART" id="SM00382">
    <property type="entry name" value="AAA"/>
    <property type="match status" value="1"/>
</dbReference>
<evidence type="ECO:0000259" key="8">
    <source>
        <dbReference type="PROSITE" id="PS50893"/>
    </source>
</evidence>
<evidence type="ECO:0000256" key="4">
    <source>
        <dbReference type="ARBA" id="ARBA00022840"/>
    </source>
</evidence>
<evidence type="ECO:0000256" key="1">
    <source>
        <dbReference type="ARBA" id="ARBA00004651"/>
    </source>
</evidence>
<dbReference type="AlphaFoldDB" id="A0A2W5WQZ2"/>
<evidence type="ECO:0000256" key="2">
    <source>
        <dbReference type="ARBA" id="ARBA00022692"/>
    </source>
</evidence>
<sequence>MSAPARPLAALVDHLRTERRAITATVVLVCVSLLCLTTISVLLAAAVGHVAVLRQAPPAWLWPLLAGLVLLRALLTWGEMDASHSLAFRVLARLRVALFDRYAVAFPARSRENHGRAAATAMTDTERLEFFYAHTVAQLLAAVVNAALGLTVLVLLDAGVAAVVAVALTAVTATVPMGRHRLDRLGGEVVTATGTLSDHVVDVLGSLREVLGYGLHEPVRRQVAQTGARAARAAGALETTHRLLAGSREAIVTLAAVGVLVTAFAGDVAPQHVAALVVLALATVAPVADAAATWAQLPSLRASAARVGTELARPAVVEPAARPAPLPEGPLGLALRDVGFRYADRWVLRGLDLEVAPGEHVGLRGPSGVGKSTVVALAGRLWDPDLGTVELTGAGGAVPLTALDEADLRAAVGVVEQDGRLFAGTVAEELTAGSDASWADAVDLLERLDLADALGPDDQLGEAGVRLSGGQQARLRLVRALLRRPRVLVLDEPTADLDAAAAARVSEVLRALPATLLVVSHREETLATMDRVVTLTPPPEAR</sequence>
<dbReference type="GO" id="GO:0005524">
    <property type="term" value="F:ATP binding"/>
    <property type="evidence" value="ECO:0007669"/>
    <property type="project" value="UniProtKB-KW"/>
</dbReference>
<keyword evidence="4 10" id="KW-0067">ATP-binding</keyword>
<dbReference type="GO" id="GO:0005886">
    <property type="term" value="C:plasma membrane"/>
    <property type="evidence" value="ECO:0007669"/>
    <property type="project" value="UniProtKB-SubCell"/>
</dbReference>
<evidence type="ECO:0000313" key="11">
    <source>
        <dbReference type="Proteomes" id="UP000248783"/>
    </source>
</evidence>
<feature type="domain" description="ABC transporter" evidence="8">
    <location>
        <begin position="333"/>
        <end position="541"/>
    </location>
</feature>
<gene>
    <name evidence="10" type="ORF">DNL40_06330</name>
</gene>
<evidence type="ECO:0000256" key="3">
    <source>
        <dbReference type="ARBA" id="ARBA00022741"/>
    </source>
</evidence>